<dbReference type="GO" id="GO:0004519">
    <property type="term" value="F:endonuclease activity"/>
    <property type="evidence" value="ECO:0007669"/>
    <property type="project" value="InterPro"/>
</dbReference>
<accession>A0A650AFR0</accession>
<evidence type="ECO:0000259" key="1">
    <source>
        <dbReference type="Pfam" id="PF03161"/>
    </source>
</evidence>
<evidence type="ECO:0000313" key="2">
    <source>
        <dbReference type="EMBL" id="QGN66741.1"/>
    </source>
</evidence>
<dbReference type="Pfam" id="PF03161">
    <property type="entry name" value="LAGLIDADG_2"/>
    <property type="match status" value="1"/>
</dbReference>
<reference evidence="2" key="1">
    <citation type="submission" date="2019-02" db="EMBL/GenBank/DDBJ databases">
        <title>The largest mitochondrial genome of Morchella importuna (272.2 kb) among fungi reservoir of numerous mitochondrial ORFs, repeatitive sequences and nuclear genome horizontal transfer.</title>
        <authorList>
            <person name="Liu W."/>
            <person name="Bian Y."/>
        </authorList>
    </citation>
    <scope>NUCLEOTIDE SEQUENCE</scope>
</reference>
<dbReference type="SUPFAM" id="SSF55608">
    <property type="entry name" value="Homing endonucleases"/>
    <property type="match status" value="1"/>
</dbReference>
<dbReference type="AlphaFoldDB" id="A0A650AFR0"/>
<gene>
    <name evidence="2" type="primary">orf265</name>
</gene>
<dbReference type="RefSeq" id="YP_009722339.1">
    <property type="nucleotide sequence ID" value="NC_045397.1"/>
</dbReference>
<protein>
    <recommendedName>
        <fullName evidence="1">Homing endonuclease LAGLIDADG domain-containing protein</fullName>
    </recommendedName>
</protein>
<sequence>MNNTLLINLINTMYNIGCLKCRVISFLIISFSVWQFINCCQSIIETSLFLNMSLYSTFSNKIKGYKRIGPHSRDIISIIFGSLLGEGDVERKKDGSRITFFQEAMHVKYLLWLHNQLATAGYCNPTVPTIGKKLGKKGKVRKIIRFATWTYTSFDWIYNLWHVKDVKVVPQSIGHYLTPLALAIWIMDSGVKASGGLILKTNCFSYSDCLLLVQVLYNNFGIKASTHSTGLPSKYTVYILKESMHELRNIVGTHIIKEMKYKLLP</sequence>
<dbReference type="GeneID" id="42906064"/>
<dbReference type="InterPro" id="IPR004860">
    <property type="entry name" value="LAGLIDADG_dom"/>
</dbReference>
<dbReference type="InterPro" id="IPR027434">
    <property type="entry name" value="Homing_endonucl"/>
</dbReference>
<dbReference type="EMBL" id="MK527108">
    <property type="protein sequence ID" value="QGN66741.1"/>
    <property type="molecule type" value="Genomic_DNA"/>
</dbReference>
<dbReference type="Gene3D" id="3.10.28.10">
    <property type="entry name" value="Homing endonucleases"/>
    <property type="match status" value="2"/>
</dbReference>
<geneLocation type="mitochondrion" evidence="2"/>
<organism evidence="2">
    <name type="scientific">Morchella importuna</name>
    <dbReference type="NCBI Taxonomy" id="1174673"/>
    <lineage>
        <taxon>Eukaryota</taxon>
        <taxon>Fungi</taxon>
        <taxon>Dikarya</taxon>
        <taxon>Ascomycota</taxon>
        <taxon>Pezizomycotina</taxon>
        <taxon>Pezizomycetes</taxon>
        <taxon>Pezizales</taxon>
        <taxon>Morchellaceae</taxon>
        <taxon>Morchella</taxon>
    </lineage>
</organism>
<keyword evidence="2" id="KW-0496">Mitochondrion</keyword>
<proteinExistence type="predicted"/>
<feature type="domain" description="Homing endonuclease LAGLIDADG" evidence="1">
    <location>
        <begin position="77"/>
        <end position="247"/>
    </location>
</feature>
<name>A0A650AFR0_9PEZI</name>